<keyword evidence="4" id="KW-1185">Reference proteome</keyword>
<feature type="region of interest" description="Disordered" evidence="1">
    <location>
        <begin position="40"/>
        <end position="78"/>
    </location>
</feature>
<feature type="compositionally biased region" description="Basic and acidic residues" evidence="1">
    <location>
        <begin position="68"/>
        <end position="78"/>
    </location>
</feature>
<protein>
    <recommendedName>
        <fullName evidence="2">Transposase IS204/IS1001/IS1096/IS1165 DDE domain-containing protein</fullName>
    </recommendedName>
</protein>
<evidence type="ECO:0000259" key="2">
    <source>
        <dbReference type="Pfam" id="PF01610"/>
    </source>
</evidence>
<accession>A0ABM6V694</accession>
<feature type="domain" description="Transposase IS204/IS1001/IS1096/IS1165 DDE" evidence="2">
    <location>
        <begin position="2"/>
        <end position="53"/>
    </location>
</feature>
<dbReference type="EMBL" id="CP029254">
    <property type="protein sequence ID" value="AWK09513.1"/>
    <property type="molecule type" value="Genomic_DNA"/>
</dbReference>
<evidence type="ECO:0000313" key="3">
    <source>
        <dbReference type="EMBL" id="AWK09513.1"/>
    </source>
</evidence>
<reference evidence="3 4" key="1">
    <citation type="submission" date="2018-05" db="EMBL/GenBank/DDBJ databases">
        <title>Complete genome sequence of the Type Strain of Streptomyces spongiicola HNM0071, the producer of staurosporine.</title>
        <authorList>
            <person name="Zhou S."/>
            <person name="Huang X."/>
        </authorList>
    </citation>
    <scope>NUCLEOTIDE SEQUENCE [LARGE SCALE GENOMIC DNA]</scope>
    <source>
        <strain evidence="3 4">HNM0071</strain>
    </source>
</reference>
<dbReference type="Pfam" id="PF01610">
    <property type="entry name" value="DDE_Tnp_ISL3"/>
    <property type="match status" value="1"/>
</dbReference>
<sequence length="78" mass="8724">MAIDISATNRSAVRTGLPHTAVVVDHFHVVQFANKMLSTVRRRTTAAKRSRRGRAGSRSDKPRKRRDPVRSIRSDGIS</sequence>
<evidence type="ECO:0000313" key="4">
    <source>
        <dbReference type="Proteomes" id="UP000245051"/>
    </source>
</evidence>
<proteinExistence type="predicted"/>
<name>A0ABM6V694_9ACTN</name>
<evidence type="ECO:0000256" key="1">
    <source>
        <dbReference type="SAM" id="MobiDB-lite"/>
    </source>
</evidence>
<dbReference type="RefSeq" id="WP_109294483.1">
    <property type="nucleotide sequence ID" value="NZ_CP029254.1"/>
</dbReference>
<organism evidence="3 4">
    <name type="scientific">Streptomyces spongiicola</name>
    <dbReference type="NCBI Taxonomy" id="1690221"/>
    <lineage>
        <taxon>Bacteria</taxon>
        <taxon>Bacillati</taxon>
        <taxon>Actinomycetota</taxon>
        <taxon>Actinomycetes</taxon>
        <taxon>Kitasatosporales</taxon>
        <taxon>Streptomycetaceae</taxon>
        <taxon>Streptomyces</taxon>
    </lineage>
</organism>
<dbReference type="InterPro" id="IPR002560">
    <property type="entry name" value="Transposase_DDE"/>
</dbReference>
<feature type="compositionally biased region" description="Basic residues" evidence="1">
    <location>
        <begin position="40"/>
        <end position="67"/>
    </location>
</feature>
<gene>
    <name evidence="3" type="ORF">DDQ41_11950</name>
</gene>
<dbReference type="Proteomes" id="UP000245051">
    <property type="component" value="Chromosome"/>
</dbReference>